<dbReference type="Proteomes" id="UP000240912">
    <property type="component" value="Unassembled WGS sequence"/>
</dbReference>
<dbReference type="EMBL" id="PYLS01000004">
    <property type="protein sequence ID" value="PST83914.1"/>
    <property type="molecule type" value="Genomic_DNA"/>
</dbReference>
<dbReference type="AlphaFoldDB" id="A0A2T3HN96"/>
<sequence>MKAELSAAEARRIGLTAQGFNALSRSGPVTVAALRKTIGQLGLLQIDSVNVLARAHYMPLFSRLGVYDRAMLDALTIARPRRFFEYWGHEASILPVELQPLLRWRMENAYQGKGVWGQLAVYAGAKKEKAAAVLSRIRTGGPVAASDLAGPKAGKGMWAWSESKHILEWLFWAGQIAATHRRNNFERVYDLPERVLPKAILGQVTPHETDAKRQLLSRAAKALGIATADDLRDYYRIPAADARLPIEQLVEEGTLSPVHVQGWPQQAYLYKDARAGRSLQGATLLSPFDPLIWHRPRTERLFGFHYRLEIYTPAHKREYGYYVLPFLLDGVLVARADLKAERNSNTLLVLRLHFEPKAPPHAMESLLNELKLMALWLGLARVTIVSHGVGHQAYTGWTGTYEVL</sequence>
<dbReference type="InterPro" id="IPR009351">
    <property type="entry name" value="AlkZ-like"/>
</dbReference>
<dbReference type="RefSeq" id="WP_107213839.1">
    <property type="nucleotide sequence ID" value="NZ_KZ686268.1"/>
</dbReference>
<reference evidence="1 2" key="1">
    <citation type="submission" date="2018-03" db="EMBL/GenBank/DDBJ databases">
        <authorList>
            <person name="Keele B.F."/>
        </authorList>
    </citation>
    <scope>NUCLEOTIDE SEQUENCE [LARGE SCALE GENOMIC DNA]</scope>
    <source>
        <strain evidence="1 2">YL28-9</strain>
    </source>
</reference>
<keyword evidence="2" id="KW-1185">Reference proteome</keyword>
<dbReference type="OrthoDB" id="9787207at2"/>
<evidence type="ECO:0000313" key="1">
    <source>
        <dbReference type="EMBL" id="PST83914.1"/>
    </source>
</evidence>
<evidence type="ECO:0000313" key="2">
    <source>
        <dbReference type="Proteomes" id="UP000240912"/>
    </source>
</evidence>
<accession>A0A2T3HN96</accession>
<protein>
    <submittedName>
        <fullName evidence="1">Cytoplasmic protein</fullName>
    </submittedName>
</protein>
<dbReference type="Pfam" id="PF06224">
    <property type="entry name" value="AlkZ-like"/>
    <property type="match status" value="1"/>
</dbReference>
<dbReference type="PANTHER" id="PTHR30528">
    <property type="entry name" value="CYTOPLASMIC PROTEIN"/>
    <property type="match status" value="1"/>
</dbReference>
<organism evidence="1 2">
    <name type="scientific">Pedobacter yulinensis</name>
    <dbReference type="NCBI Taxonomy" id="2126353"/>
    <lineage>
        <taxon>Bacteria</taxon>
        <taxon>Pseudomonadati</taxon>
        <taxon>Bacteroidota</taxon>
        <taxon>Sphingobacteriia</taxon>
        <taxon>Sphingobacteriales</taxon>
        <taxon>Sphingobacteriaceae</taxon>
        <taxon>Pedobacter</taxon>
    </lineage>
</organism>
<dbReference type="PANTHER" id="PTHR30528:SF0">
    <property type="entry name" value="CYTOPLASMIC PROTEIN"/>
    <property type="match status" value="1"/>
</dbReference>
<comment type="caution">
    <text evidence="1">The sequence shown here is derived from an EMBL/GenBank/DDBJ whole genome shotgun (WGS) entry which is preliminary data.</text>
</comment>
<proteinExistence type="predicted"/>
<name>A0A2T3HN96_9SPHI</name>
<gene>
    <name evidence="1" type="ORF">C7T94_03990</name>
</gene>